<dbReference type="Pfam" id="PF13517">
    <property type="entry name" value="FG-GAP_3"/>
    <property type="match status" value="2"/>
</dbReference>
<evidence type="ECO:0000313" key="4">
    <source>
        <dbReference type="Proteomes" id="UP001610563"/>
    </source>
</evidence>
<name>A0ABR4FT31_9EURO</name>
<gene>
    <name evidence="3" type="ORF">BJX66DRAFT_342167</name>
</gene>
<keyword evidence="1 2" id="KW-0732">Signal</keyword>
<feature type="chain" id="PRO_5047129356" description="FG-GAP repeat protein" evidence="2">
    <location>
        <begin position="23"/>
        <end position="299"/>
    </location>
</feature>
<dbReference type="EMBL" id="JBFTWV010000118">
    <property type="protein sequence ID" value="KAL2786400.1"/>
    <property type="molecule type" value="Genomic_DNA"/>
</dbReference>
<organism evidence="3 4">
    <name type="scientific">Aspergillus keveii</name>
    <dbReference type="NCBI Taxonomy" id="714993"/>
    <lineage>
        <taxon>Eukaryota</taxon>
        <taxon>Fungi</taxon>
        <taxon>Dikarya</taxon>
        <taxon>Ascomycota</taxon>
        <taxon>Pezizomycotina</taxon>
        <taxon>Eurotiomycetes</taxon>
        <taxon>Eurotiomycetidae</taxon>
        <taxon>Eurotiales</taxon>
        <taxon>Aspergillaceae</taxon>
        <taxon>Aspergillus</taxon>
        <taxon>Aspergillus subgen. Nidulantes</taxon>
    </lineage>
</organism>
<evidence type="ECO:0000256" key="1">
    <source>
        <dbReference type="ARBA" id="ARBA00022729"/>
    </source>
</evidence>
<dbReference type="Proteomes" id="UP001610563">
    <property type="component" value="Unassembled WGS sequence"/>
</dbReference>
<evidence type="ECO:0000313" key="3">
    <source>
        <dbReference type="EMBL" id="KAL2786400.1"/>
    </source>
</evidence>
<proteinExistence type="predicted"/>
<sequence>MFQKSALGAFGSLMLSASLASGRAITLSEQATCDNTLTWIPKGTIANRVSAGPESIRFGDINGDGRADYLVVDDDGSVTAYLNQAGTSDDDDVIWVPQGEIASGFGQDGSGVRFADINGDGRDDYLWVSEDGAVTAYLNQAGESPRMTIWIPQGEIATGVGATRNQVVFADINGDGRADYLVVGDNGDLEAWLNIDTGIWLPQGKIATGVGAAAGVRIVDVNGDGRADYLWLSETGAVTLFINVGGPDGPMWAPQGEVGTGVGSSRESVVLADINGDGRSDYLVIGEAGEVSEWQNNAC</sequence>
<accession>A0ABR4FT31</accession>
<comment type="caution">
    <text evidence="3">The sequence shown here is derived from an EMBL/GenBank/DDBJ whole genome shotgun (WGS) entry which is preliminary data.</text>
</comment>
<dbReference type="PANTHER" id="PTHR44103">
    <property type="entry name" value="PROPROTEIN CONVERTASE P"/>
    <property type="match status" value="1"/>
</dbReference>
<dbReference type="Gene3D" id="2.130.10.130">
    <property type="entry name" value="Integrin alpha, N-terminal"/>
    <property type="match status" value="1"/>
</dbReference>
<dbReference type="InterPro" id="IPR028994">
    <property type="entry name" value="Integrin_alpha_N"/>
</dbReference>
<evidence type="ECO:0000256" key="2">
    <source>
        <dbReference type="SAM" id="SignalP"/>
    </source>
</evidence>
<protein>
    <recommendedName>
        <fullName evidence="5">FG-GAP repeat protein</fullName>
    </recommendedName>
</protein>
<feature type="signal peptide" evidence="2">
    <location>
        <begin position="1"/>
        <end position="22"/>
    </location>
</feature>
<dbReference type="PANTHER" id="PTHR44103:SF1">
    <property type="entry name" value="PROPROTEIN CONVERTASE P"/>
    <property type="match status" value="1"/>
</dbReference>
<keyword evidence="4" id="KW-1185">Reference proteome</keyword>
<evidence type="ECO:0008006" key="5">
    <source>
        <dbReference type="Google" id="ProtNLM"/>
    </source>
</evidence>
<reference evidence="3 4" key="1">
    <citation type="submission" date="2024-07" db="EMBL/GenBank/DDBJ databases">
        <title>Section-level genome sequencing and comparative genomics of Aspergillus sections Usti and Cavernicolus.</title>
        <authorList>
            <consortium name="Lawrence Berkeley National Laboratory"/>
            <person name="Nybo J.L."/>
            <person name="Vesth T.C."/>
            <person name="Theobald S."/>
            <person name="Frisvad J.C."/>
            <person name="Larsen T.O."/>
            <person name="Kjaerboelling I."/>
            <person name="Rothschild-Mancinelli K."/>
            <person name="Lyhne E.K."/>
            <person name="Kogle M.E."/>
            <person name="Barry K."/>
            <person name="Clum A."/>
            <person name="Na H."/>
            <person name="Ledsgaard L."/>
            <person name="Lin J."/>
            <person name="Lipzen A."/>
            <person name="Kuo A."/>
            <person name="Riley R."/>
            <person name="Mondo S."/>
            <person name="Labutti K."/>
            <person name="Haridas S."/>
            <person name="Pangalinan J."/>
            <person name="Salamov A.A."/>
            <person name="Simmons B.A."/>
            <person name="Magnuson J.K."/>
            <person name="Chen J."/>
            <person name="Drula E."/>
            <person name="Henrissat B."/>
            <person name="Wiebenga A."/>
            <person name="Lubbers R.J."/>
            <person name="Gomes A.C."/>
            <person name="Makela M.R."/>
            <person name="Stajich J."/>
            <person name="Grigoriev I.V."/>
            <person name="Mortensen U.H."/>
            <person name="De Vries R.P."/>
            <person name="Baker S.E."/>
            <person name="Andersen M.R."/>
        </authorList>
    </citation>
    <scope>NUCLEOTIDE SEQUENCE [LARGE SCALE GENOMIC DNA]</scope>
    <source>
        <strain evidence="3 4">CBS 209.92</strain>
    </source>
</reference>
<dbReference type="SUPFAM" id="SSF69318">
    <property type="entry name" value="Integrin alpha N-terminal domain"/>
    <property type="match status" value="2"/>
</dbReference>
<dbReference type="InterPro" id="IPR013517">
    <property type="entry name" value="FG-GAP"/>
</dbReference>